<reference evidence="1" key="1">
    <citation type="submission" date="2021-04" db="EMBL/GenBank/DDBJ databases">
        <title>Whole genome sequencing of Enterococci isolates from hospitalized patients.</title>
        <authorList>
            <person name="Ogoti B.M."/>
            <person name="Onyambu F.G."/>
        </authorList>
    </citation>
    <scope>NUCLEOTIDE SEQUENCE</scope>
    <source>
        <strain evidence="1">242</strain>
    </source>
</reference>
<dbReference type="AlphaFoldDB" id="A0A941FQJ1"/>
<evidence type="ECO:0000313" key="1">
    <source>
        <dbReference type="EMBL" id="MBR8644337.1"/>
    </source>
</evidence>
<dbReference type="Proteomes" id="UP000680045">
    <property type="component" value="Unassembled WGS sequence"/>
</dbReference>
<name>A0A941FQJ1_9BACI</name>
<evidence type="ECO:0000313" key="2">
    <source>
        <dbReference type="Proteomes" id="UP000680045"/>
    </source>
</evidence>
<proteinExistence type="predicted"/>
<protein>
    <submittedName>
        <fullName evidence="1">Uncharacterized protein</fullName>
    </submittedName>
</protein>
<dbReference type="InterPro" id="IPR017850">
    <property type="entry name" value="Alkaline_phosphatase_core_sf"/>
</dbReference>
<dbReference type="Gene3D" id="3.40.720.10">
    <property type="entry name" value="Alkaline Phosphatase, subunit A"/>
    <property type="match status" value="1"/>
</dbReference>
<sequence>MIAGLKPVKNIFIDKVDITRRYEANTFLRNWGPIGHHALDAYAYFTDSGRDEMSSEEKKAVSDYFNKKKRKENALSGSLEEESHYHPGGIFTVVSALSNQCRAGGHAIHEWTGERGLYFLHVYPQTVFGNSSDGELIVNTGLFPLKQGATFFGSLIMIFLVLPRN</sequence>
<organism evidence="1 2">
    <name type="scientific">Peribacillus frigoritolerans</name>
    <dbReference type="NCBI Taxonomy" id="450367"/>
    <lineage>
        <taxon>Bacteria</taxon>
        <taxon>Bacillati</taxon>
        <taxon>Bacillota</taxon>
        <taxon>Bacilli</taxon>
        <taxon>Bacillales</taxon>
        <taxon>Bacillaceae</taxon>
        <taxon>Peribacillus</taxon>
    </lineage>
</organism>
<comment type="caution">
    <text evidence="1">The sequence shown here is derived from an EMBL/GenBank/DDBJ whole genome shotgun (WGS) entry which is preliminary data.</text>
</comment>
<gene>
    <name evidence="1" type="ORF">KEH51_05900</name>
</gene>
<accession>A0A941FQJ1</accession>
<dbReference type="EMBL" id="JAGTPW010000007">
    <property type="protein sequence ID" value="MBR8644337.1"/>
    <property type="molecule type" value="Genomic_DNA"/>
</dbReference>